<name>A0A6A6PB75_9PEZI</name>
<dbReference type="Proteomes" id="UP000799766">
    <property type="component" value="Unassembled WGS sequence"/>
</dbReference>
<feature type="region of interest" description="Disordered" evidence="1">
    <location>
        <begin position="86"/>
        <end position="122"/>
    </location>
</feature>
<reference evidence="2" key="1">
    <citation type="journal article" date="2020" name="Stud. Mycol.">
        <title>101 Dothideomycetes genomes: a test case for predicting lifestyles and emergence of pathogens.</title>
        <authorList>
            <person name="Haridas S."/>
            <person name="Albert R."/>
            <person name="Binder M."/>
            <person name="Bloem J."/>
            <person name="Labutti K."/>
            <person name="Salamov A."/>
            <person name="Andreopoulos B."/>
            <person name="Baker S."/>
            <person name="Barry K."/>
            <person name="Bills G."/>
            <person name="Bluhm B."/>
            <person name="Cannon C."/>
            <person name="Castanera R."/>
            <person name="Culley D."/>
            <person name="Daum C."/>
            <person name="Ezra D."/>
            <person name="Gonzalez J."/>
            <person name="Henrissat B."/>
            <person name="Kuo A."/>
            <person name="Liang C."/>
            <person name="Lipzen A."/>
            <person name="Lutzoni F."/>
            <person name="Magnuson J."/>
            <person name="Mondo S."/>
            <person name="Nolan M."/>
            <person name="Ohm R."/>
            <person name="Pangilinan J."/>
            <person name="Park H.-J."/>
            <person name="Ramirez L."/>
            <person name="Alfaro M."/>
            <person name="Sun H."/>
            <person name="Tritt A."/>
            <person name="Yoshinaga Y."/>
            <person name="Zwiers L.-H."/>
            <person name="Turgeon B."/>
            <person name="Goodwin S."/>
            <person name="Spatafora J."/>
            <person name="Crous P."/>
            <person name="Grigoriev I."/>
        </authorList>
    </citation>
    <scope>NUCLEOTIDE SEQUENCE</scope>
    <source>
        <strain evidence="2">ATCC 16933</strain>
    </source>
</reference>
<sequence>MAPITSHRFGDASETTGREDGEGLAVWTTRSPRSGPAARASSSRAREMPRSNLTSEADGALARALPPRSLRSACRGAVMQMHGRNTARCGAGGLSRTSRVRTRPTASSRPLREPACGGGGGWAVGWTRPGGAEMGREGLLGWGRAETRAGKGRGLFCGALPPLARGGRASARKRDFWSLVRALSRALALMERGDWSAEVLFFFA</sequence>
<evidence type="ECO:0000256" key="1">
    <source>
        <dbReference type="SAM" id="MobiDB-lite"/>
    </source>
</evidence>
<feature type="compositionally biased region" description="Basic and acidic residues" evidence="1">
    <location>
        <begin position="8"/>
        <end position="21"/>
    </location>
</feature>
<dbReference type="EMBL" id="MU001672">
    <property type="protein sequence ID" value="KAF2461158.1"/>
    <property type="molecule type" value="Genomic_DNA"/>
</dbReference>
<feature type="region of interest" description="Disordered" evidence="1">
    <location>
        <begin position="1"/>
        <end position="62"/>
    </location>
</feature>
<evidence type="ECO:0000313" key="3">
    <source>
        <dbReference type="Proteomes" id="UP000799766"/>
    </source>
</evidence>
<feature type="compositionally biased region" description="Low complexity" evidence="1">
    <location>
        <begin position="30"/>
        <end position="43"/>
    </location>
</feature>
<organism evidence="2 3">
    <name type="scientific">Lineolata rhizophorae</name>
    <dbReference type="NCBI Taxonomy" id="578093"/>
    <lineage>
        <taxon>Eukaryota</taxon>
        <taxon>Fungi</taxon>
        <taxon>Dikarya</taxon>
        <taxon>Ascomycota</taxon>
        <taxon>Pezizomycotina</taxon>
        <taxon>Dothideomycetes</taxon>
        <taxon>Dothideomycetes incertae sedis</taxon>
        <taxon>Lineolatales</taxon>
        <taxon>Lineolataceae</taxon>
        <taxon>Lineolata</taxon>
    </lineage>
</organism>
<dbReference type="AlphaFoldDB" id="A0A6A6PB75"/>
<evidence type="ECO:0000313" key="2">
    <source>
        <dbReference type="EMBL" id="KAF2461158.1"/>
    </source>
</evidence>
<protein>
    <submittedName>
        <fullName evidence="2">Uncharacterized protein</fullName>
    </submittedName>
</protein>
<gene>
    <name evidence="2" type="ORF">BDY21DRAFT_140262</name>
</gene>
<accession>A0A6A6PB75</accession>
<proteinExistence type="predicted"/>
<keyword evidence="3" id="KW-1185">Reference proteome</keyword>